<gene>
    <name evidence="1" type="ORF">K1T71_002787</name>
</gene>
<protein>
    <submittedName>
        <fullName evidence="1">Uncharacterized protein</fullName>
    </submittedName>
</protein>
<proteinExistence type="predicted"/>
<accession>A0ACC1DE38</accession>
<keyword evidence="2" id="KW-1185">Reference proteome</keyword>
<reference evidence="1 2" key="1">
    <citation type="journal article" date="2021" name="Front. Genet.">
        <title>Chromosome-Level Genome Assembly Reveals Significant Gene Expansion in the Toll and IMD Signaling Pathways of Dendrolimus kikuchii.</title>
        <authorList>
            <person name="Zhou J."/>
            <person name="Wu P."/>
            <person name="Xiong Z."/>
            <person name="Liu N."/>
            <person name="Zhao N."/>
            <person name="Ji M."/>
            <person name="Qiu Y."/>
            <person name="Yang B."/>
        </authorList>
    </citation>
    <scope>NUCLEOTIDE SEQUENCE [LARGE SCALE GENOMIC DNA]</scope>
    <source>
        <strain evidence="1">Ann1</strain>
    </source>
</reference>
<name>A0ACC1DE38_9NEOP</name>
<organism evidence="1 2">
    <name type="scientific">Dendrolimus kikuchii</name>
    <dbReference type="NCBI Taxonomy" id="765133"/>
    <lineage>
        <taxon>Eukaryota</taxon>
        <taxon>Metazoa</taxon>
        <taxon>Ecdysozoa</taxon>
        <taxon>Arthropoda</taxon>
        <taxon>Hexapoda</taxon>
        <taxon>Insecta</taxon>
        <taxon>Pterygota</taxon>
        <taxon>Neoptera</taxon>
        <taxon>Endopterygota</taxon>
        <taxon>Lepidoptera</taxon>
        <taxon>Glossata</taxon>
        <taxon>Ditrysia</taxon>
        <taxon>Bombycoidea</taxon>
        <taxon>Lasiocampidae</taxon>
        <taxon>Dendrolimus</taxon>
    </lineage>
</organism>
<sequence>MVTSAHQGRRRGKTGPAPVSRAPPARSHAAYRAFTADSLQTPRSNAATTSPLGCLRCRLHDDPTQWSEDTKE</sequence>
<dbReference type="Proteomes" id="UP000824533">
    <property type="component" value="Linkage Group LG04"/>
</dbReference>
<dbReference type="EMBL" id="CM034390">
    <property type="protein sequence ID" value="KAJ0182065.1"/>
    <property type="molecule type" value="Genomic_DNA"/>
</dbReference>
<comment type="caution">
    <text evidence="1">The sequence shown here is derived from an EMBL/GenBank/DDBJ whole genome shotgun (WGS) entry which is preliminary data.</text>
</comment>
<evidence type="ECO:0000313" key="2">
    <source>
        <dbReference type="Proteomes" id="UP000824533"/>
    </source>
</evidence>
<evidence type="ECO:0000313" key="1">
    <source>
        <dbReference type="EMBL" id="KAJ0182065.1"/>
    </source>
</evidence>